<reference evidence="1" key="1">
    <citation type="journal article" date="2023" name="Mol. Phylogenet. Evol.">
        <title>Genome-scale phylogeny and comparative genomics of the fungal order Sordariales.</title>
        <authorList>
            <person name="Hensen N."/>
            <person name="Bonometti L."/>
            <person name="Westerberg I."/>
            <person name="Brannstrom I.O."/>
            <person name="Guillou S."/>
            <person name="Cros-Aarteil S."/>
            <person name="Calhoun S."/>
            <person name="Haridas S."/>
            <person name="Kuo A."/>
            <person name="Mondo S."/>
            <person name="Pangilinan J."/>
            <person name="Riley R."/>
            <person name="LaButti K."/>
            <person name="Andreopoulos B."/>
            <person name="Lipzen A."/>
            <person name="Chen C."/>
            <person name="Yan M."/>
            <person name="Daum C."/>
            <person name="Ng V."/>
            <person name="Clum A."/>
            <person name="Steindorff A."/>
            <person name="Ohm R.A."/>
            <person name="Martin F."/>
            <person name="Silar P."/>
            <person name="Natvig D.O."/>
            <person name="Lalanne C."/>
            <person name="Gautier V."/>
            <person name="Ament-Velasquez S.L."/>
            <person name="Kruys A."/>
            <person name="Hutchinson M.I."/>
            <person name="Powell A.J."/>
            <person name="Barry K."/>
            <person name="Miller A.N."/>
            <person name="Grigoriev I.V."/>
            <person name="Debuchy R."/>
            <person name="Gladieux P."/>
            <person name="Hiltunen Thoren M."/>
            <person name="Johannesson H."/>
        </authorList>
    </citation>
    <scope>NUCLEOTIDE SEQUENCE</scope>
    <source>
        <strain evidence="1">CBS 359.72</strain>
    </source>
</reference>
<reference evidence="1" key="2">
    <citation type="submission" date="2023-05" db="EMBL/GenBank/DDBJ databases">
        <authorList>
            <consortium name="Lawrence Berkeley National Laboratory"/>
            <person name="Steindorff A."/>
            <person name="Hensen N."/>
            <person name="Bonometti L."/>
            <person name="Westerberg I."/>
            <person name="Brannstrom I.O."/>
            <person name="Guillou S."/>
            <person name="Cros-Aarteil S."/>
            <person name="Calhoun S."/>
            <person name="Haridas S."/>
            <person name="Kuo A."/>
            <person name="Mondo S."/>
            <person name="Pangilinan J."/>
            <person name="Riley R."/>
            <person name="Labutti K."/>
            <person name="Andreopoulos B."/>
            <person name="Lipzen A."/>
            <person name="Chen C."/>
            <person name="Yanf M."/>
            <person name="Daum C."/>
            <person name="Ng V."/>
            <person name="Clum A."/>
            <person name="Ohm R."/>
            <person name="Martin F."/>
            <person name="Silar P."/>
            <person name="Natvig D."/>
            <person name="Lalanne C."/>
            <person name="Gautier V."/>
            <person name="Ament-Velasquez S.L."/>
            <person name="Kruys A."/>
            <person name="Hutchinson M.I."/>
            <person name="Powell A.J."/>
            <person name="Barry K."/>
            <person name="Miller A.N."/>
            <person name="Grigoriev I.V."/>
            <person name="Debuchy R."/>
            <person name="Gladieux P."/>
            <person name="Thoren M.H."/>
            <person name="Johannesson H."/>
        </authorList>
    </citation>
    <scope>NUCLEOTIDE SEQUENCE</scope>
    <source>
        <strain evidence="1">CBS 359.72</strain>
    </source>
</reference>
<comment type="caution">
    <text evidence="1">The sequence shown here is derived from an EMBL/GenBank/DDBJ whole genome shotgun (WGS) entry which is preliminary data.</text>
</comment>
<organism evidence="1 2">
    <name type="scientific">Corynascus novoguineensis</name>
    <dbReference type="NCBI Taxonomy" id="1126955"/>
    <lineage>
        <taxon>Eukaryota</taxon>
        <taxon>Fungi</taxon>
        <taxon>Dikarya</taxon>
        <taxon>Ascomycota</taxon>
        <taxon>Pezizomycotina</taxon>
        <taxon>Sordariomycetes</taxon>
        <taxon>Sordariomycetidae</taxon>
        <taxon>Sordariales</taxon>
        <taxon>Chaetomiaceae</taxon>
        <taxon>Corynascus</taxon>
    </lineage>
</organism>
<name>A0AAN7CTD3_9PEZI</name>
<sequence>MEDELQQRYEVITYREQRTGERHRSMLWHDLHFRSKCSLPDCKNRKSKQQDVWCFVPEGESKHYPLSRYDLVDWGRAIRDNNATLSHPPMKLYRKWIETATAEAQKINHYGGQLPIKGDIRAGYEAPTILHQYQQQQQQ</sequence>
<proteinExistence type="predicted"/>
<dbReference type="EMBL" id="MU857645">
    <property type="protein sequence ID" value="KAK4247965.1"/>
    <property type="molecule type" value="Genomic_DNA"/>
</dbReference>
<dbReference type="Proteomes" id="UP001303647">
    <property type="component" value="Unassembled WGS sequence"/>
</dbReference>
<gene>
    <name evidence="1" type="ORF">C7999DRAFT_31646</name>
</gene>
<protein>
    <submittedName>
        <fullName evidence="1">Uncharacterized protein</fullName>
    </submittedName>
</protein>
<keyword evidence="2" id="KW-1185">Reference proteome</keyword>
<dbReference type="AlphaFoldDB" id="A0AAN7CTD3"/>
<evidence type="ECO:0000313" key="1">
    <source>
        <dbReference type="EMBL" id="KAK4247965.1"/>
    </source>
</evidence>
<accession>A0AAN7CTD3</accession>
<evidence type="ECO:0000313" key="2">
    <source>
        <dbReference type="Proteomes" id="UP001303647"/>
    </source>
</evidence>